<feature type="region of interest" description="Disordered" evidence="1">
    <location>
        <begin position="52"/>
        <end position="114"/>
    </location>
</feature>
<gene>
    <name evidence="2" type="ORF">HHI36_016471</name>
</gene>
<reference evidence="2 3" key="1">
    <citation type="journal article" date="2021" name="BMC Biol.">
        <title>Horizontally acquired antibacterial genes associated with adaptive radiation of ladybird beetles.</title>
        <authorList>
            <person name="Li H.S."/>
            <person name="Tang X.F."/>
            <person name="Huang Y.H."/>
            <person name="Xu Z.Y."/>
            <person name="Chen M.L."/>
            <person name="Du X.Y."/>
            <person name="Qiu B.Y."/>
            <person name="Chen P.T."/>
            <person name="Zhang W."/>
            <person name="Slipinski A."/>
            <person name="Escalona H.E."/>
            <person name="Waterhouse R.M."/>
            <person name="Zwick A."/>
            <person name="Pang H."/>
        </authorList>
    </citation>
    <scope>NUCLEOTIDE SEQUENCE [LARGE SCALE GENOMIC DNA]</scope>
    <source>
        <strain evidence="2">SYSU2018</strain>
    </source>
</reference>
<evidence type="ECO:0000313" key="2">
    <source>
        <dbReference type="EMBL" id="KAL3278953.1"/>
    </source>
</evidence>
<feature type="compositionally biased region" description="Acidic residues" evidence="1">
    <location>
        <begin position="55"/>
        <end position="80"/>
    </location>
</feature>
<accession>A0ABD2NJX9</accession>
<proteinExistence type="predicted"/>
<keyword evidence="3" id="KW-1185">Reference proteome</keyword>
<dbReference type="Proteomes" id="UP001516400">
    <property type="component" value="Unassembled WGS sequence"/>
</dbReference>
<dbReference type="AlphaFoldDB" id="A0ABD2NJX9"/>
<sequence>MLRLNSRLTMRMVCRAYLKHQAVPTYRHYRTSNLKTNKNFDFESPALENVLYHEENEEPNDQENDDDETDINSDEDEDADVNTPLNLSSQIGRKRSPDGKSKCKSKVQTSKHTQ</sequence>
<organism evidence="2 3">
    <name type="scientific">Cryptolaemus montrouzieri</name>
    <dbReference type="NCBI Taxonomy" id="559131"/>
    <lineage>
        <taxon>Eukaryota</taxon>
        <taxon>Metazoa</taxon>
        <taxon>Ecdysozoa</taxon>
        <taxon>Arthropoda</taxon>
        <taxon>Hexapoda</taxon>
        <taxon>Insecta</taxon>
        <taxon>Pterygota</taxon>
        <taxon>Neoptera</taxon>
        <taxon>Endopterygota</taxon>
        <taxon>Coleoptera</taxon>
        <taxon>Polyphaga</taxon>
        <taxon>Cucujiformia</taxon>
        <taxon>Coccinelloidea</taxon>
        <taxon>Coccinellidae</taxon>
        <taxon>Scymninae</taxon>
        <taxon>Scymnini</taxon>
        <taxon>Cryptolaemus</taxon>
    </lineage>
</organism>
<evidence type="ECO:0000313" key="3">
    <source>
        <dbReference type="Proteomes" id="UP001516400"/>
    </source>
</evidence>
<dbReference type="EMBL" id="JABFTP020000124">
    <property type="protein sequence ID" value="KAL3278953.1"/>
    <property type="molecule type" value="Genomic_DNA"/>
</dbReference>
<protein>
    <submittedName>
        <fullName evidence="2">Uncharacterized protein</fullName>
    </submittedName>
</protein>
<evidence type="ECO:0000256" key="1">
    <source>
        <dbReference type="SAM" id="MobiDB-lite"/>
    </source>
</evidence>
<comment type="caution">
    <text evidence="2">The sequence shown here is derived from an EMBL/GenBank/DDBJ whole genome shotgun (WGS) entry which is preliminary data.</text>
</comment>
<name>A0ABD2NJX9_9CUCU</name>